<name>A0ACC1QQ16_9HYPO</name>
<gene>
    <name evidence="1" type="ORF">NLG97_g6749</name>
</gene>
<dbReference type="Proteomes" id="UP001148737">
    <property type="component" value="Unassembled WGS sequence"/>
</dbReference>
<dbReference type="EMBL" id="JANAKD010000941">
    <property type="protein sequence ID" value="KAJ3485752.1"/>
    <property type="molecule type" value="Genomic_DNA"/>
</dbReference>
<sequence length="392" mass="44600">MIIQVCEETNWHEVIDDLEDLHLKEPLLRGVLEWQSRLSPIMSRALKPILSGRDAIIRNGFCTGNMLLMLTSALQRIDTSLNATQAIFLVPARELCWNITSCFASIGRYMDAKLHINIASHETEKFKEDLEVLKSGPHVVATTPGRLYDMIRRRRLRPDSVKMIFFFRAEDELYRHLAGTISQTFRILPQDVQIVALGESSRPEEGLEERFMGTRDSEPVRIVLKSRRLPWGSRHFFIEVAHEHVRYILFSDLLAELELQDAVPVFCASAEQASDLAAGISRDVINAVVYSDEVSPGSESAPLPAGIDSSQVNTQVTRSPAPQQRALIINYDSPQAEVTYCDRLDRILNPRDRDCAVINLVSSTEMEYLKRVEQVFRVDMRDLSWDLTLLSF</sequence>
<keyword evidence="2" id="KW-1185">Reference proteome</keyword>
<proteinExistence type="predicted"/>
<accession>A0ACC1QQ16</accession>
<comment type="caution">
    <text evidence="1">The sequence shown here is derived from an EMBL/GenBank/DDBJ whole genome shotgun (WGS) entry which is preliminary data.</text>
</comment>
<reference evidence="1" key="1">
    <citation type="submission" date="2022-07" db="EMBL/GenBank/DDBJ databases">
        <title>Genome Sequence of Lecanicillium saksenae.</title>
        <authorList>
            <person name="Buettner E."/>
        </authorList>
    </citation>
    <scope>NUCLEOTIDE SEQUENCE</scope>
    <source>
        <strain evidence="1">VT-O1</strain>
    </source>
</reference>
<evidence type="ECO:0000313" key="2">
    <source>
        <dbReference type="Proteomes" id="UP001148737"/>
    </source>
</evidence>
<organism evidence="1 2">
    <name type="scientific">Lecanicillium saksenae</name>
    <dbReference type="NCBI Taxonomy" id="468837"/>
    <lineage>
        <taxon>Eukaryota</taxon>
        <taxon>Fungi</taxon>
        <taxon>Dikarya</taxon>
        <taxon>Ascomycota</taxon>
        <taxon>Pezizomycotina</taxon>
        <taxon>Sordariomycetes</taxon>
        <taxon>Hypocreomycetidae</taxon>
        <taxon>Hypocreales</taxon>
        <taxon>Cordycipitaceae</taxon>
        <taxon>Lecanicillium</taxon>
    </lineage>
</organism>
<protein>
    <submittedName>
        <fullName evidence="1">Uncharacterized protein</fullName>
    </submittedName>
</protein>
<evidence type="ECO:0000313" key="1">
    <source>
        <dbReference type="EMBL" id="KAJ3485752.1"/>
    </source>
</evidence>